<dbReference type="PANTHER" id="PTHR11439:SF495">
    <property type="entry name" value="REVERSE TRANSCRIPTASE, RNA-DEPENDENT DNA POLYMERASE-RELATED"/>
    <property type="match status" value="1"/>
</dbReference>
<sequence>MGNIDDKGYWDSGCSRHITGNISYLFEYEPYDEGYVSFGQRGGKITSKGIIKTGKLEFENVYFVKELKHNPFSVSQICDNKNSVLFIDSECIVLGKDFQLKDDTNVLFKTPRQHNMYSIDLNNIVPHKNLTCLVTKALIDKSMLWHRRLSHLNFKTMNKLVRNNLVRGLPSKCFENDHTYVACLKGKQHKASCKTKLVNSISKPLHILHMDLFGPTYVSSLNPKWYCLVVTDDFSRFTWTFFVRTKDETNRILRNFITEIENLKDLKEELLQFKIQNVWILVDCPKREEGIDYEEVFAPVARIEAIRLFLAYTSFMGFIVYQMDVKSAFLYRTINEEVYVMQPPGFQDPEFPDRVYKALMHEKFQMSAMGELTFFLGLQVLQKKDGIFLSQDKYVGDILKKFGYSDVRSDNTPMDKENPWGKDGPGKDVELHLYRSMIRSLMYLTASRPDIMFAVCAYARHHVTPKECHLHTVKRIFRYLKGHPKLGLWYPKDSPFDLVAYSDNDYGGATQDRKLTTRGCQFLRRRLISWQCKKQTIMATSTTEAKYVAAASGCGQVLWIQNQMLDYGLLYYHNMIAILKKIEHNIDFHHIVDFLETSHLRESINKTFALPHESSPRVTSLNADEGSMQQRLQELMDLCTSLQRQQTQMAAKIKDQDLEISGLKARVKFLEDKDRGSAKPTQEDAPIKEGIMKTGDEVRADKSTELRSNDTDEMVNVLSSMEVVNILTSGVAAVSVSPVVDVSTAGVPTVSGSFPTVSSIFTTASVIDAQVAKEMEEEFARENQRVSEQLVRDSKIARLHAEKELKMMIEGLVRSNESKPLSKKEQMEFYIFVLRSHAGWKTRHFRGMTLEEIKEKFIPVWKQLEDFVPISSKEEGERVKRKRLKIDQGSSKRMKTSEDVSEEDLKGMMQLVPLEEVYVEALQVKHPIIDWEIHSEENREYWKIIRTLVKETLSIKQATKYKEKELWVELKRLFEPDFEDQLWTHNQALMYDLLKWKLYDICGVHHLFYKDQEIFMLIQLLGNRFKEANNKLSETNKLMYTDLKKFQAELDRRNDVKYTSKMEIDCAKAKGDLISYKMKSQKSFNKYTQTINDLNQTILEMKKELSAHQETISILSHTKEAQIKLYKTREDKELDKVIALENKVKVLDNIVFKTGQSVQTMNMLNSKCKTSFSKPEFLKKAQRANPRLYDIGCYNDNLALLLAPESDEVIRLEKESRSKLSDLIRPFDYDKLNNLHDLFVPQREKSSE</sequence>
<dbReference type="Gene3D" id="3.30.420.10">
    <property type="entry name" value="Ribonuclease H-like superfamily/Ribonuclease H"/>
    <property type="match status" value="1"/>
</dbReference>
<dbReference type="InterPro" id="IPR036397">
    <property type="entry name" value="RNaseH_sf"/>
</dbReference>
<evidence type="ECO:0000256" key="1">
    <source>
        <dbReference type="SAM" id="Coils"/>
    </source>
</evidence>
<dbReference type="PANTHER" id="PTHR11439">
    <property type="entry name" value="GAG-POL-RELATED RETROTRANSPOSON"/>
    <property type="match status" value="1"/>
</dbReference>
<organism evidence="5">
    <name type="scientific">Tanacetum cinerariifolium</name>
    <name type="common">Dalmatian daisy</name>
    <name type="synonym">Chrysanthemum cinerariifolium</name>
    <dbReference type="NCBI Taxonomy" id="118510"/>
    <lineage>
        <taxon>Eukaryota</taxon>
        <taxon>Viridiplantae</taxon>
        <taxon>Streptophyta</taxon>
        <taxon>Embryophyta</taxon>
        <taxon>Tracheophyta</taxon>
        <taxon>Spermatophyta</taxon>
        <taxon>Magnoliopsida</taxon>
        <taxon>eudicotyledons</taxon>
        <taxon>Gunneridae</taxon>
        <taxon>Pentapetalae</taxon>
        <taxon>asterids</taxon>
        <taxon>campanulids</taxon>
        <taxon>Asterales</taxon>
        <taxon>Asteraceae</taxon>
        <taxon>Asteroideae</taxon>
        <taxon>Anthemideae</taxon>
        <taxon>Anthemidinae</taxon>
        <taxon>Tanacetum</taxon>
    </lineage>
</organism>
<dbReference type="InterPro" id="IPR025724">
    <property type="entry name" value="GAG-pre-integrase_dom"/>
</dbReference>
<evidence type="ECO:0000313" key="5">
    <source>
        <dbReference type="EMBL" id="GEU89909.1"/>
    </source>
</evidence>
<dbReference type="Pfam" id="PF22936">
    <property type="entry name" value="Pol_BBD"/>
    <property type="match status" value="1"/>
</dbReference>
<evidence type="ECO:0000259" key="3">
    <source>
        <dbReference type="Pfam" id="PF13976"/>
    </source>
</evidence>
<dbReference type="Pfam" id="PF13976">
    <property type="entry name" value="gag_pre-integrs"/>
    <property type="match status" value="1"/>
</dbReference>
<keyword evidence="1" id="KW-0175">Coiled coil</keyword>
<feature type="coiled-coil region" evidence="1">
    <location>
        <begin position="1084"/>
        <end position="1111"/>
    </location>
</feature>
<feature type="domain" description="Reverse transcriptase Ty1/copia-type" evidence="2">
    <location>
        <begin position="287"/>
        <end position="357"/>
    </location>
</feature>
<evidence type="ECO:0000259" key="4">
    <source>
        <dbReference type="Pfam" id="PF22936"/>
    </source>
</evidence>
<protein>
    <submittedName>
        <fullName evidence="5">Putative ribonuclease H-like domain-containing protein</fullName>
    </submittedName>
</protein>
<gene>
    <name evidence="5" type="ORF">Tci_061887</name>
</gene>
<evidence type="ECO:0000259" key="2">
    <source>
        <dbReference type="Pfam" id="PF07727"/>
    </source>
</evidence>
<accession>A0A6L2NX17</accession>
<comment type="caution">
    <text evidence="5">The sequence shown here is derived from an EMBL/GenBank/DDBJ whole genome shotgun (WGS) entry which is preliminary data.</text>
</comment>
<dbReference type="Pfam" id="PF07727">
    <property type="entry name" value="RVT_2"/>
    <property type="match status" value="1"/>
</dbReference>
<dbReference type="InterPro" id="IPR054722">
    <property type="entry name" value="PolX-like_BBD"/>
</dbReference>
<dbReference type="InterPro" id="IPR012337">
    <property type="entry name" value="RNaseH-like_sf"/>
</dbReference>
<proteinExistence type="predicted"/>
<dbReference type="CDD" id="cd09272">
    <property type="entry name" value="RNase_HI_RT_Ty1"/>
    <property type="match status" value="1"/>
</dbReference>
<dbReference type="InterPro" id="IPR013103">
    <property type="entry name" value="RVT_2"/>
</dbReference>
<reference evidence="5" key="1">
    <citation type="journal article" date="2019" name="Sci. Rep.">
        <title>Draft genome of Tanacetum cinerariifolium, the natural source of mosquito coil.</title>
        <authorList>
            <person name="Yamashiro T."/>
            <person name="Shiraishi A."/>
            <person name="Satake H."/>
            <person name="Nakayama K."/>
        </authorList>
    </citation>
    <scope>NUCLEOTIDE SEQUENCE</scope>
</reference>
<dbReference type="EMBL" id="BKCJ010010064">
    <property type="protein sequence ID" value="GEU89909.1"/>
    <property type="molecule type" value="Genomic_DNA"/>
</dbReference>
<dbReference type="AlphaFoldDB" id="A0A6L2NX17"/>
<dbReference type="SUPFAM" id="SSF53098">
    <property type="entry name" value="Ribonuclease H-like"/>
    <property type="match status" value="1"/>
</dbReference>
<feature type="domain" description="Retrovirus-related Pol polyprotein from transposon TNT 1-94-like beta-barrel" evidence="4">
    <location>
        <begin position="9"/>
        <end position="80"/>
    </location>
</feature>
<feature type="domain" description="GAG-pre-integrase" evidence="3">
    <location>
        <begin position="115"/>
        <end position="188"/>
    </location>
</feature>
<name>A0A6L2NX17_TANCI</name>
<dbReference type="GO" id="GO:0003676">
    <property type="term" value="F:nucleic acid binding"/>
    <property type="evidence" value="ECO:0007669"/>
    <property type="project" value="InterPro"/>
</dbReference>